<dbReference type="SUPFAM" id="SSF53474">
    <property type="entry name" value="alpha/beta-Hydrolases"/>
    <property type="match status" value="1"/>
</dbReference>
<keyword evidence="6" id="KW-0378">Hydrolase</keyword>
<comment type="similarity">
    <text evidence="3">Belongs to the AB hydrolase superfamily. Lipase family.</text>
</comment>
<dbReference type="PANTHER" id="PTHR31403:SF52">
    <property type="entry name" value="FUNGAL LIPASE-LIKE DOMAIN-CONTAINING PROTEIN"/>
    <property type="match status" value="1"/>
</dbReference>
<evidence type="ECO:0000313" key="12">
    <source>
        <dbReference type="EnsemblPlants" id="AET3Gv21161600.1"/>
    </source>
</evidence>
<evidence type="ECO:0000256" key="9">
    <source>
        <dbReference type="ARBA" id="ARBA00023098"/>
    </source>
</evidence>
<feature type="region of interest" description="Disordered" evidence="10">
    <location>
        <begin position="73"/>
        <end position="126"/>
    </location>
</feature>
<keyword evidence="5" id="KW-0934">Plastid</keyword>
<dbReference type="Gene3D" id="3.40.50.1820">
    <property type="entry name" value="alpha/beta hydrolase"/>
    <property type="match status" value="1"/>
</dbReference>
<evidence type="ECO:0000256" key="7">
    <source>
        <dbReference type="ARBA" id="ARBA00022946"/>
    </source>
</evidence>
<dbReference type="Proteomes" id="UP000015105">
    <property type="component" value="Chromosome 3D"/>
</dbReference>
<evidence type="ECO:0000256" key="5">
    <source>
        <dbReference type="ARBA" id="ARBA00022640"/>
    </source>
</evidence>
<evidence type="ECO:0000313" key="13">
    <source>
        <dbReference type="Proteomes" id="UP000015105"/>
    </source>
</evidence>
<evidence type="ECO:0000256" key="3">
    <source>
        <dbReference type="ARBA" id="ARBA00010701"/>
    </source>
</evidence>
<dbReference type="InterPro" id="IPR002921">
    <property type="entry name" value="Fungal_lipase-type"/>
</dbReference>
<dbReference type="GO" id="GO:0016042">
    <property type="term" value="P:lipid catabolic process"/>
    <property type="evidence" value="ECO:0007669"/>
    <property type="project" value="UniProtKB-KW"/>
</dbReference>
<evidence type="ECO:0000259" key="11">
    <source>
        <dbReference type="Pfam" id="PF01764"/>
    </source>
</evidence>
<protein>
    <recommendedName>
        <fullName evidence="11">Fungal lipase-type domain-containing protein</fullName>
    </recommendedName>
</protein>
<dbReference type="GO" id="GO:0008970">
    <property type="term" value="F:phospholipase A1 activity"/>
    <property type="evidence" value="ECO:0007669"/>
    <property type="project" value="UniProtKB-ARBA"/>
</dbReference>
<evidence type="ECO:0000256" key="1">
    <source>
        <dbReference type="ARBA" id="ARBA00003523"/>
    </source>
</evidence>
<dbReference type="Pfam" id="PF01764">
    <property type="entry name" value="Lipase_3"/>
    <property type="match status" value="1"/>
</dbReference>
<dbReference type="STRING" id="200361.A0A453GQQ5"/>
<evidence type="ECO:0000256" key="10">
    <source>
        <dbReference type="SAM" id="MobiDB-lite"/>
    </source>
</evidence>
<dbReference type="Gramene" id="AET3Gv21161600.1">
    <property type="protein sequence ID" value="AET3Gv21161600.1"/>
    <property type="gene ID" value="AET3Gv21161600"/>
</dbReference>
<accession>A0A453GQQ5</accession>
<dbReference type="EnsemblPlants" id="AET3Gv21161600.1">
    <property type="protein sequence ID" value="AET3Gv21161600.1"/>
    <property type="gene ID" value="AET3Gv21161600"/>
</dbReference>
<dbReference type="PANTHER" id="PTHR31403">
    <property type="entry name" value="PHOSPHOLIPASE A1-IBETA2, CHLOROPLASTIC"/>
    <property type="match status" value="1"/>
</dbReference>
<keyword evidence="9" id="KW-0443">Lipid metabolism</keyword>
<keyword evidence="7" id="KW-0809">Transit peptide</keyword>
<comment type="subcellular location">
    <subcellularLocation>
        <location evidence="2">Plastid</location>
        <location evidence="2">Chloroplast</location>
    </subcellularLocation>
</comment>
<reference evidence="13" key="2">
    <citation type="journal article" date="2017" name="Nat. Plants">
        <title>The Aegilops tauschii genome reveals multiple impacts of transposons.</title>
        <authorList>
            <person name="Zhao G."/>
            <person name="Zou C."/>
            <person name="Li K."/>
            <person name="Wang K."/>
            <person name="Li T."/>
            <person name="Gao L."/>
            <person name="Zhang X."/>
            <person name="Wang H."/>
            <person name="Yang Z."/>
            <person name="Liu X."/>
            <person name="Jiang W."/>
            <person name="Mao L."/>
            <person name="Kong X."/>
            <person name="Jiao Y."/>
            <person name="Jia J."/>
        </authorList>
    </citation>
    <scope>NUCLEOTIDE SEQUENCE [LARGE SCALE GENOMIC DNA]</scope>
    <source>
        <strain evidence="13">cv. AL8/78</strain>
    </source>
</reference>
<reference evidence="12" key="3">
    <citation type="journal article" date="2017" name="Nature">
        <title>Genome sequence of the progenitor of the wheat D genome Aegilops tauschii.</title>
        <authorList>
            <person name="Luo M.C."/>
            <person name="Gu Y.Q."/>
            <person name="Puiu D."/>
            <person name="Wang H."/>
            <person name="Twardziok S.O."/>
            <person name="Deal K.R."/>
            <person name="Huo N."/>
            <person name="Zhu T."/>
            <person name="Wang L."/>
            <person name="Wang Y."/>
            <person name="McGuire P.E."/>
            <person name="Liu S."/>
            <person name="Long H."/>
            <person name="Ramasamy R.K."/>
            <person name="Rodriguez J.C."/>
            <person name="Van S.L."/>
            <person name="Yuan L."/>
            <person name="Wang Z."/>
            <person name="Xia Z."/>
            <person name="Xiao L."/>
            <person name="Anderson O.D."/>
            <person name="Ouyang S."/>
            <person name="Liang Y."/>
            <person name="Zimin A.V."/>
            <person name="Pertea G."/>
            <person name="Qi P."/>
            <person name="Bennetzen J.L."/>
            <person name="Dai X."/>
            <person name="Dawson M.W."/>
            <person name="Muller H.G."/>
            <person name="Kugler K."/>
            <person name="Rivarola-Duarte L."/>
            <person name="Spannagl M."/>
            <person name="Mayer K.F.X."/>
            <person name="Lu F.H."/>
            <person name="Bevan M.W."/>
            <person name="Leroy P."/>
            <person name="Li P."/>
            <person name="You F.M."/>
            <person name="Sun Q."/>
            <person name="Liu Z."/>
            <person name="Lyons E."/>
            <person name="Wicker T."/>
            <person name="Salzberg S.L."/>
            <person name="Devos K.M."/>
            <person name="Dvorak J."/>
        </authorList>
    </citation>
    <scope>NUCLEOTIDE SEQUENCE [LARGE SCALE GENOMIC DNA]</scope>
    <source>
        <strain evidence="12">cv. AL8/78</strain>
    </source>
</reference>
<reference evidence="13" key="1">
    <citation type="journal article" date="2014" name="Science">
        <title>Ancient hybridizations among the ancestral genomes of bread wheat.</title>
        <authorList>
            <consortium name="International Wheat Genome Sequencing Consortium,"/>
            <person name="Marcussen T."/>
            <person name="Sandve S.R."/>
            <person name="Heier L."/>
            <person name="Spannagl M."/>
            <person name="Pfeifer M."/>
            <person name="Jakobsen K.S."/>
            <person name="Wulff B.B."/>
            <person name="Steuernagel B."/>
            <person name="Mayer K.F."/>
            <person name="Olsen O.A."/>
        </authorList>
    </citation>
    <scope>NUCLEOTIDE SEQUENCE [LARGE SCALE GENOMIC DNA]</scope>
    <source>
        <strain evidence="13">cv. AL8/78</strain>
    </source>
</reference>
<keyword evidence="13" id="KW-1185">Reference proteome</keyword>
<evidence type="ECO:0000256" key="8">
    <source>
        <dbReference type="ARBA" id="ARBA00022963"/>
    </source>
</evidence>
<dbReference type="InterPro" id="IPR029058">
    <property type="entry name" value="AB_hydrolase_fold"/>
</dbReference>
<sequence>IHQLLKPTVSPASTCSTSQTYVHPSIHRSAMSTMSCSSNLSLNAHSLLGSPAGRTVPPAARLLLLQKPPTGIHGAYTTSRPRRPSSHVTSAVSADEAPPTKEKKADSFVGDMERGTLAEESGRSDGELTSRWREMHGCNDWDGLLDPIDRTLRGELIRYGEFSQACYDSFDYDRYSRYAGTCKYAQDSFFKNVGLAGVGYDVTRYLYATSHARFPSFGVQKHNPSDDRMWSETGTFIGFIAVSTDEETARIGRRDIAVAWRGTVTKLEWIADITAFLKPIGQFGLPCPDPSVKVEEGFAELYTSKNPDCKYCKYSAREQVLAEVRKLVERYTGQGEEVSVTVTGHSLGAALAVLCAYDIAETRANVSTGGAKAPVCVFSYSGPRVGNPMFRERFEGELGVKALRILNVHDSVPKVPGIFTEAVLPMPLLRIAGALGLPSVYSHIGVELALDHKLSPFLKDVFDLACYHNLEAHLHLLDGYQGRGKEFKLGGRDPALVNKAADFLMDEHMVPDGWRQELNKGMVRTEDGRWMLPHRPRNVEEHPEDTDLHLAELGLAAPVTAKATAAATATANV</sequence>
<keyword evidence="8" id="KW-0442">Lipid degradation</keyword>
<dbReference type="AlphaFoldDB" id="A0A453GQQ5"/>
<reference evidence="12" key="5">
    <citation type="journal article" date="2021" name="G3 (Bethesda)">
        <title>Aegilops tauschii genome assembly Aet v5.0 features greater sequence contiguity and improved annotation.</title>
        <authorList>
            <person name="Wang L."/>
            <person name="Zhu T."/>
            <person name="Rodriguez J.C."/>
            <person name="Deal K.R."/>
            <person name="Dubcovsky J."/>
            <person name="McGuire P.E."/>
            <person name="Lux T."/>
            <person name="Spannagl M."/>
            <person name="Mayer K.F.X."/>
            <person name="Baldrich P."/>
            <person name="Meyers B.C."/>
            <person name="Huo N."/>
            <person name="Gu Y.Q."/>
            <person name="Zhou H."/>
            <person name="Devos K.M."/>
            <person name="Bennetzen J.L."/>
            <person name="Unver T."/>
            <person name="Budak H."/>
            <person name="Gulick P.J."/>
            <person name="Galiba G."/>
            <person name="Kalapos B."/>
            <person name="Nelson D.R."/>
            <person name="Li P."/>
            <person name="You F.M."/>
            <person name="Luo M.C."/>
            <person name="Dvorak J."/>
        </authorList>
    </citation>
    <scope>NUCLEOTIDE SEQUENCE [LARGE SCALE GENOMIC DNA]</scope>
    <source>
        <strain evidence="12">cv. AL8/78</strain>
    </source>
</reference>
<keyword evidence="4" id="KW-0150">Chloroplast</keyword>
<proteinExistence type="inferred from homology"/>
<dbReference type="GO" id="GO:0009507">
    <property type="term" value="C:chloroplast"/>
    <property type="evidence" value="ECO:0007669"/>
    <property type="project" value="UniProtKB-SubCell"/>
</dbReference>
<organism evidence="12 13">
    <name type="scientific">Aegilops tauschii subsp. strangulata</name>
    <name type="common">Goatgrass</name>
    <dbReference type="NCBI Taxonomy" id="200361"/>
    <lineage>
        <taxon>Eukaryota</taxon>
        <taxon>Viridiplantae</taxon>
        <taxon>Streptophyta</taxon>
        <taxon>Embryophyta</taxon>
        <taxon>Tracheophyta</taxon>
        <taxon>Spermatophyta</taxon>
        <taxon>Magnoliopsida</taxon>
        <taxon>Liliopsida</taxon>
        <taxon>Poales</taxon>
        <taxon>Poaceae</taxon>
        <taxon>BOP clade</taxon>
        <taxon>Pooideae</taxon>
        <taxon>Triticodae</taxon>
        <taxon>Triticeae</taxon>
        <taxon>Triticinae</taxon>
        <taxon>Aegilops</taxon>
    </lineage>
</organism>
<feature type="domain" description="Fungal lipase-type" evidence="11">
    <location>
        <begin position="258"/>
        <end position="418"/>
    </location>
</feature>
<name>A0A453GQQ5_AEGTS</name>
<dbReference type="FunFam" id="3.40.50.1820:FF:000065">
    <property type="entry name" value="Phospholipase A1-II 3"/>
    <property type="match status" value="1"/>
</dbReference>
<evidence type="ECO:0000256" key="2">
    <source>
        <dbReference type="ARBA" id="ARBA00004229"/>
    </source>
</evidence>
<reference evidence="12" key="4">
    <citation type="submission" date="2019-03" db="UniProtKB">
        <authorList>
            <consortium name="EnsemblPlants"/>
        </authorList>
    </citation>
    <scope>IDENTIFICATION</scope>
</reference>
<evidence type="ECO:0000256" key="6">
    <source>
        <dbReference type="ARBA" id="ARBA00022801"/>
    </source>
</evidence>
<feature type="compositionally biased region" description="Basic and acidic residues" evidence="10">
    <location>
        <begin position="98"/>
        <end position="126"/>
    </location>
</feature>
<evidence type="ECO:0000256" key="4">
    <source>
        <dbReference type="ARBA" id="ARBA00022528"/>
    </source>
</evidence>
<dbReference type="CDD" id="cd00519">
    <property type="entry name" value="Lipase_3"/>
    <property type="match status" value="1"/>
</dbReference>
<comment type="function">
    <text evidence="1">Acylhydrolase that catalyzes the hydrolysis of phospholipids at the sn-1 position.</text>
</comment>